<sequence>MATAIYVSKVFAIITVTLTVSAIAGIVTMMIVYEAQIAGMDPTPRPTTLPPTTLPTGPPPDMRLPGNLVPKSYKLFLQPHLYPSLNMSDVNATDQINVFTGNSTVFFQCVEKTKTIILHNKNLTLLGLIVTDCDSGKLLPFVKYLQYDDWTDFLEIQMSDALAEGGNYSLFVDFQGEMAEDLEGLYVSTYNEDGLKKFIASTQMEPTSARKVFPCFDEPAMKATFDVTIIHRQPTIALGNWPKSGSRLLDDDWSATTFFATKLMSTYLLAFSVSEFPYTENPKPNVNGVKIKTYARKELIEAGHAVYATNIADKLLNYYVKLFNITYPLQKLDQFVVPEHRAAAMENWGLIMYDESAVLFDSKTSGQRQKEWIVEIVAHELAHQWFGNLVTMRWWNDIWLNEGFATYMANLGLAQEEPTWNMKQMNEMRQRQNAFEVDALNSSHPLSSPAVDIQDPGQIDEMFSSISYLKGGAVLRMLEDFMTESSFQKGIKMYLKAFQYNSVETHDLWEYMQKVTSTFIDSDYNGVYDIPEVMNTWTQQIGYPIITINTSNGEVYQKQFTQDLSIESGYVWQIPIRVMSETANPSFVLLTDVRMENFISNGGKWILANINATGYYRVNYDPENWKRLLDQLESNPNAIPLMNRGQLIDDAFHLTRAKMVNVTLGLNTTRFLQNDTACLPWSTAIQNLNYFVEMFDRSLVYGPMQAYMRKLVTPLYMHFKDYTDNSTIPIELYQQNQLNAINVACSNGLPECEIMAVKMFRNWMKNETYNSIHPNLRPAIYCQALAAGGDMEWDFAWRKYQECTISPDKHLLAHALSCTKKIWLLNRLLEYTLDPEKIRKADVFETIMNVGANAVGQGLAWNFIRAHWETFHEEYVFYSRIFIFIICIIPVKLVADSLRQFQVLQNATSNMLMNQAIEQTQANNQWVKENKQTVLEWFLAETGSEEWYST</sequence>
<dbReference type="PANTHER" id="PTHR11533:SF259">
    <property type="entry name" value="AMINOPEPTIDASE"/>
    <property type="match status" value="1"/>
</dbReference>
<feature type="domain" description="Peptidase M1 membrane alanine aminopeptidase" evidence="11">
    <location>
        <begin position="307"/>
        <end position="537"/>
    </location>
</feature>
<feature type="transmembrane region" description="Helical" evidence="10">
    <location>
        <begin position="12"/>
        <end position="33"/>
    </location>
</feature>
<dbReference type="GO" id="GO:0006508">
    <property type="term" value="P:proteolysis"/>
    <property type="evidence" value="ECO:0007669"/>
    <property type="project" value="UniProtKB-KW"/>
</dbReference>
<dbReference type="Gene3D" id="1.25.50.20">
    <property type="match status" value="1"/>
</dbReference>
<dbReference type="GO" id="GO:0008270">
    <property type="term" value="F:zinc ion binding"/>
    <property type="evidence" value="ECO:0007669"/>
    <property type="project" value="UniProtKB-UniRule"/>
</dbReference>
<dbReference type="InterPro" id="IPR042097">
    <property type="entry name" value="Aminopeptidase_N-like_N_sf"/>
</dbReference>
<dbReference type="GO" id="GO:0005737">
    <property type="term" value="C:cytoplasm"/>
    <property type="evidence" value="ECO:0007669"/>
    <property type="project" value="TreeGrafter"/>
</dbReference>
<dbReference type="Proteomes" id="UP000694546">
    <property type="component" value="Chromosome 9"/>
</dbReference>
<dbReference type="SUPFAM" id="SSF63737">
    <property type="entry name" value="Leukotriene A4 hydrolase N-terminal domain"/>
    <property type="match status" value="1"/>
</dbReference>
<evidence type="ECO:0000256" key="10">
    <source>
        <dbReference type="RuleBase" id="RU364040"/>
    </source>
</evidence>
<organism evidence="14 15">
    <name type="scientific">Gadus morhua</name>
    <name type="common">Atlantic cod</name>
    <dbReference type="NCBI Taxonomy" id="8049"/>
    <lineage>
        <taxon>Eukaryota</taxon>
        <taxon>Metazoa</taxon>
        <taxon>Chordata</taxon>
        <taxon>Craniata</taxon>
        <taxon>Vertebrata</taxon>
        <taxon>Euteleostomi</taxon>
        <taxon>Actinopterygii</taxon>
        <taxon>Neopterygii</taxon>
        <taxon>Teleostei</taxon>
        <taxon>Neoteleostei</taxon>
        <taxon>Acanthomorphata</taxon>
        <taxon>Zeiogadaria</taxon>
        <taxon>Gadariae</taxon>
        <taxon>Gadiformes</taxon>
        <taxon>Gadoidei</taxon>
        <taxon>Gadidae</taxon>
        <taxon>Gadus</taxon>
    </lineage>
</organism>
<dbReference type="GO" id="GO:0043171">
    <property type="term" value="P:peptide catabolic process"/>
    <property type="evidence" value="ECO:0007669"/>
    <property type="project" value="TreeGrafter"/>
</dbReference>
<comment type="cofactor">
    <cofactor evidence="8 10">
        <name>Zn(2+)</name>
        <dbReference type="ChEBI" id="CHEBI:29105"/>
    </cofactor>
    <text evidence="8 10">Binds 1 zinc ion per subunit.</text>
</comment>
<keyword evidence="10" id="KW-0031">Aminopeptidase</keyword>
<evidence type="ECO:0000256" key="5">
    <source>
        <dbReference type="ARBA" id="ARBA00022833"/>
    </source>
</evidence>
<dbReference type="InterPro" id="IPR034016">
    <property type="entry name" value="M1_APN-typ"/>
</dbReference>
<keyword evidence="6 10" id="KW-0482">Metalloprotease</keyword>
<evidence type="ECO:0000313" key="15">
    <source>
        <dbReference type="Proteomes" id="UP000694546"/>
    </source>
</evidence>
<dbReference type="EC" id="3.4.11.-" evidence="10"/>
<feature type="domain" description="Aminopeptidase N-like N-terminal" evidence="13">
    <location>
        <begin position="69"/>
        <end position="268"/>
    </location>
</feature>
<feature type="site" description="Transition state stabilizer" evidence="9">
    <location>
        <position position="468"/>
    </location>
</feature>
<evidence type="ECO:0000256" key="3">
    <source>
        <dbReference type="ARBA" id="ARBA00022723"/>
    </source>
</evidence>
<evidence type="ECO:0000256" key="2">
    <source>
        <dbReference type="ARBA" id="ARBA00022670"/>
    </source>
</evidence>
<proteinExistence type="inferred from homology"/>
<feature type="binding site" evidence="8">
    <location>
        <position position="402"/>
    </location>
    <ligand>
        <name>Zn(2+)</name>
        <dbReference type="ChEBI" id="CHEBI:29105"/>
        <note>catalytic</note>
    </ligand>
</feature>
<dbReference type="InterPro" id="IPR001930">
    <property type="entry name" value="Peptidase_M1"/>
</dbReference>
<dbReference type="GO" id="GO:0030154">
    <property type="term" value="P:cell differentiation"/>
    <property type="evidence" value="ECO:0007669"/>
    <property type="project" value="UniProtKB-KW"/>
</dbReference>
<feature type="domain" description="ERAP1-like C-terminal" evidence="12">
    <location>
        <begin position="605"/>
        <end position="876"/>
    </location>
</feature>
<evidence type="ECO:0000256" key="9">
    <source>
        <dbReference type="PIRSR" id="PIRSR634016-4"/>
    </source>
</evidence>
<evidence type="ECO:0000256" key="7">
    <source>
        <dbReference type="PIRSR" id="PIRSR634016-1"/>
    </source>
</evidence>
<dbReference type="Pfam" id="PF17900">
    <property type="entry name" value="Peptidase_M1_N"/>
    <property type="match status" value="1"/>
</dbReference>
<dbReference type="Gene3D" id="2.60.40.1730">
    <property type="entry name" value="tricorn interacting facor f3 domain"/>
    <property type="match status" value="1"/>
</dbReference>
<accession>A0A8C4ZWD0</accession>
<dbReference type="GO" id="GO:0042277">
    <property type="term" value="F:peptide binding"/>
    <property type="evidence" value="ECO:0007669"/>
    <property type="project" value="TreeGrafter"/>
</dbReference>
<dbReference type="SUPFAM" id="SSF55486">
    <property type="entry name" value="Metalloproteases ('zincins'), catalytic domain"/>
    <property type="match status" value="1"/>
</dbReference>
<dbReference type="InterPro" id="IPR045357">
    <property type="entry name" value="Aminopeptidase_N-like_N"/>
</dbReference>
<reference evidence="14" key="1">
    <citation type="submission" date="2025-08" db="UniProtKB">
        <authorList>
            <consortium name="Ensembl"/>
        </authorList>
    </citation>
    <scope>IDENTIFICATION</scope>
</reference>
<evidence type="ECO:0000259" key="13">
    <source>
        <dbReference type="Pfam" id="PF17900"/>
    </source>
</evidence>
<dbReference type="CDD" id="cd09601">
    <property type="entry name" value="M1_APN-Q_like"/>
    <property type="match status" value="1"/>
</dbReference>
<keyword evidence="5 8" id="KW-0862">Zinc</keyword>
<keyword evidence="10" id="KW-0812">Transmembrane</keyword>
<dbReference type="PANTHER" id="PTHR11533">
    <property type="entry name" value="PROTEASE M1 ZINC METALLOPROTEASE"/>
    <property type="match status" value="1"/>
</dbReference>
<dbReference type="GO" id="GO:0005615">
    <property type="term" value="C:extracellular space"/>
    <property type="evidence" value="ECO:0007669"/>
    <property type="project" value="TreeGrafter"/>
</dbReference>
<protein>
    <recommendedName>
        <fullName evidence="10">Aminopeptidase</fullName>
        <ecNumber evidence="10">3.4.11.-</ecNumber>
    </recommendedName>
</protein>
<evidence type="ECO:0000259" key="11">
    <source>
        <dbReference type="Pfam" id="PF01433"/>
    </source>
</evidence>
<evidence type="ECO:0000256" key="4">
    <source>
        <dbReference type="ARBA" id="ARBA00022801"/>
    </source>
</evidence>
<comment type="similarity">
    <text evidence="1 10">Belongs to the peptidase M1 family.</text>
</comment>
<dbReference type="GO" id="GO:0016285">
    <property type="term" value="F:alanyl aminopeptidase activity"/>
    <property type="evidence" value="ECO:0007669"/>
    <property type="project" value="UniProtKB-EC"/>
</dbReference>
<dbReference type="GO" id="GO:0001525">
    <property type="term" value="P:angiogenesis"/>
    <property type="evidence" value="ECO:0007669"/>
    <property type="project" value="UniProtKB-KW"/>
</dbReference>
<dbReference type="InterPro" id="IPR027268">
    <property type="entry name" value="Peptidase_M4/M1_CTD_sf"/>
</dbReference>
<feature type="active site" description="Proton acceptor" evidence="7">
    <location>
        <position position="380"/>
    </location>
</feature>
<keyword evidence="4 10" id="KW-0378">Hydrolase</keyword>
<evidence type="ECO:0000313" key="14">
    <source>
        <dbReference type="Ensembl" id="ENSGMOP00000023140.1"/>
    </source>
</evidence>
<evidence type="ECO:0000256" key="1">
    <source>
        <dbReference type="ARBA" id="ARBA00010136"/>
    </source>
</evidence>
<evidence type="ECO:0000256" key="6">
    <source>
        <dbReference type="ARBA" id="ARBA00023049"/>
    </source>
</evidence>
<dbReference type="PRINTS" id="PR00756">
    <property type="entry name" value="ALADIPTASE"/>
</dbReference>
<dbReference type="Pfam" id="PF01433">
    <property type="entry name" value="Peptidase_M1"/>
    <property type="match status" value="1"/>
</dbReference>
<keyword evidence="10" id="KW-1133">Transmembrane helix</keyword>
<keyword evidence="10" id="KW-0472">Membrane</keyword>
<dbReference type="InterPro" id="IPR014782">
    <property type="entry name" value="Peptidase_M1_dom"/>
</dbReference>
<dbReference type="Ensembl" id="ENSGMOT00000026891.1">
    <property type="protein sequence ID" value="ENSGMOP00000023140.1"/>
    <property type="gene ID" value="ENSGMOG00000017152.2"/>
</dbReference>
<dbReference type="GO" id="GO:0070006">
    <property type="term" value="F:metalloaminopeptidase activity"/>
    <property type="evidence" value="ECO:0007669"/>
    <property type="project" value="TreeGrafter"/>
</dbReference>
<keyword evidence="3 8" id="KW-0479">Metal-binding</keyword>
<reference evidence="14" key="2">
    <citation type="submission" date="2025-09" db="UniProtKB">
        <authorList>
            <consortium name="Ensembl"/>
        </authorList>
    </citation>
    <scope>IDENTIFICATION</scope>
</reference>
<keyword evidence="15" id="KW-1185">Reference proteome</keyword>
<dbReference type="OMA" id="YFGIKNQ"/>
<feature type="binding site" evidence="8">
    <location>
        <position position="383"/>
    </location>
    <ligand>
        <name>Zn(2+)</name>
        <dbReference type="ChEBI" id="CHEBI:29105"/>
        <note>catalytic</note>
    </ligand>
</feature>
<dbReference type="InterPro" id="IPR024571">
    <property type="entry name" value="ERAP1-like_C_dom"/>
</dbReference>
<feature type="binding site" evidence="8">
    <location>
        <position position="379"/>
    </location>
    <ligand>
        <name>Zn(2+)</name>
        <dbReference type="ChEBI" id="CHEBI:29105"/>
        <note>catalytic</note>
    </ligand>
</feature>
<dbReference type="InterPro" id="IPR050344">
    <property type="entry name" value="Peptidase_M1_aminopeptidases"/>
</dbReference>
<evidence type="ECO:0000259" key="12">
    <source>
        <dbReference type="Pfam" id="PF11838"/>
    </source>
</evidence>
<dbReference type="GeneTree" id="ENSGT00940000164605"/>
<name>A0A8C4ZWD0_GADMO</name>
<dbReference type="Gene3D" id="1.10.390.10">
    <property type="entry name" value="Neutral Protease Domain 2"/>
    <property type="match status" value="1"/>
</dbReference>
<dbReference type="Gene3D" id="2.60.40.1910">
    <property type="match status" value="1"/>
</dbReference>
<dbReference type="Pfam" id="PF11838">
    <property type="entry name" value="ERAP1_C"/>
    <property type="match status" value="1"/>
</dbReference>
<keyword evidence="2 10" id="KW-0645">Protease</keyword>
<evidence type="ECO:0000256" key="8">
    <source>
        <dbReference type="PIRSR" id="PIRSR634016-3"/>
    </source>
</evidence>
<dbReference type="AlphaFoldDB" id="A0A8C4ZWD0"/>
<dbReference type="GO" id="GO:0005886">
    <property type="term" value="C:plasma membrane"/>
    <property type="evidence" value="ECO:0007669"/>
    <property type="project" value="TreeGrafter"/>
</dbReference>